<sequence length="378" mass="39552">MSGLITGMGANCSVGADRAATFDALCAGRTGLAPLRGFEPANFRARNAYEIDDRAAPGEDRPLRPTRWLLDAVAEALADAGMAEDLTDIPVVIGTTLRELRSVELNWCDGTPFDPADLHFGTALRRRFRAGRTYTVANACAASLYALGMAADLLDLGEADTVVVAGADTITESTYGMLDRVYHKAPDAVRPFDRDRRGMLQGDGAAAVVLHRSPPPGTRPYARVRGVGVNCDASHPSAPDAESIGRVMRDAHARAGVKPADIDLVLLHGTGTPHNDVAEAQALVDVFAGVETPPRMTAVKSMIGHTAGASGLHSLITAVQSLASGRVPPTLGLADPIEEMAGFRLGSEPVVDPDLSLAQIDSFGFGGLNAVAVVEKVA</sequence>
<keyword evidence="7" id="KW-1185">Reference proteome</keyword>
<dbReference type="Pfam" id="PF02801">
    <property type="entry name" value="Ketoacyl-synt_C"/>
    <property type="match status" value="1"/>
</dbReference>
<organism evidence="6 7">
    <name type="scientific">Streptomyces griseicoloratus</name>
    <dbReference type="NCBI Taxonomy" id="2752516"/>
    <lineage>
        <taxon>Bacteria</taxon>
        <taxon>Bacillati</taxon>
        <taxon>Actinomycetota</taxon>
        <taxon>Actinomycetes</taxon>
        <taxon>Kitasatosporales</taxon>
        <taxon>Streptomycetaceae</taxon>
        <taxon>Streptomyces</taxon>
    </lineage>
</organism>
<dbReference type="Proteomes" id="UP000621210">
    <property type="component" value="Unassembled WGS sequence"/>
</dbReference>
<comment type="similarity">
    <text evidence="1 4">Belongs to the thiolase-like superfamily. Beta-ketoacyl-ACP synthases family.</text>
</comment>
<keyword evidence="2 4" id="KW-0808">Transferase</keyword>
<dbReference type="Gene3D" id="3.40.47.10">
    <property type="match status" value="1"/>
</dbReference>
<dbReference type="RefSeq" id="WP_188184327.1">
    <property type="nucleotide sequence ID" value="NZ_JACVQF010000222.1"/>
</dbReference>
<evidence type="ECO:0000256" key="2">
    <source>
        <dbReference type="ARBA" id="ARBA00022679"/>
    </source>
</evidence>
<dbReference type="EMBL" id="JACVQF010000222">
    <property type="protein sequence ID" value="MBD0423393.1"/>
    <property type="molecule type" value="Genomic_DNA"/>
</dbReference>
<dbReference type="PANTHER" id="PTHR11712:SF347">
    <property type="entry name" value="BETA KETOACYL-ACYL CARRIER PROTEIN SYNTHASE"/>
    <property type="match status" value="1"/>
</dbReference>
<reference evidence="6" key="2">
    <citation type="submission" date="2020-09" db="EMBL/GenBank/DDBJ databases">
        <authorList>
            <person name="Luo X."/>
        </authorList>
    </citation>
    <scope>NUCLEOTIDE SEQUENCE</scope>
    <source>
        <strain evidence="6">TRM S81-3</strain>
    </source>
</reference>
<proteinExistence type="inferred from homology"/>
<evidence type="ECO:0000259" key="5">
    <source>
        <dbReference type="PROSITE" id="PS52004"/>
    </source>
</evidence>
<keyword evidence="3" id="KW-0012">Acyltransferase</keyword>
<evidence type="ECO:0000256" key="1">
    <source>
        <dbReference type="ARBA" id="ARBA00008467"/>
    </source>
</evidence>
<dbReference type="Pfam" id="PF00109">
    <property type="entry name" value="ketoacyl-synt"/>
    <property type="match status" value="1"/>
</dbReference>
<dbReference type="InterPro" id="IPR000794">
    <property type="entry name" value="Beta-ketoacyl_synthase"/>
</dbReference>
<evidence type="ECO:0000313" key="6">
    <source>
        <dbReference type="EMBL" id="MBD0423393.1"/>
    </source>
</evidence>
<dbReference type="PROSITE" id="PS00606">
    <property type="entry name" value="KS3_1"/>
    <property type="match status" value="1"/>
</dbReference>
<reference evidence="6" key="1">
    <citation type="submission" date="2020-09" db="EMBL/GenBank/DDBJ databases">
        <title>Streptomyces grisecoloratus sp. nov., isolated from cotton soil.</title>
        <authorList>
            <person name="Xing L."/>
        </authorList>
    </citation>
    <scope>NUCLEOTIDE SEQUENCE</scope>
    <source>
        <strain evidence="6">TRM S81-3</strain>
    </source>
</reference>
<dbReference type="InterPro" id="IPR014031">
    <property type="entry name" value="Ketoacyl_synth_C"/>
</dbReference>
<dbReference type="InterPro" id="IPR018201">
    <property type="entry name" value="Ketoacyl_synth_AS"/>
</dbReference>
<protein>
    <submittedName>
        <fullName evidence="6">3-oxoacyl-ACP synthase</fullName>
    </submittedName>
</protein>
<dbReference type="GO" id="GO:0004315">
    <property type="term" value="F:3-oxoacyl-[acyl-carrier-protein] synthase activity"/>
    <property type="evidence" value="ECO:0007669"/>
    <property type="project" value="InterPro"/>
</dbReference>
<dbReference type="InterPro" id="IPR020841">
    <property type="entry name" value="PKS_Beta-ketoAc_synthase_dom"/>
</dbReference>
<dbReference type="AlphaFoldDB" id="A0A926LB80"/>
<evidence type="ECO:0000256" key="4">
    <source>
        <dbReference type="RuleBase" id="RU003694"/>
    </source>
</evidence>
<dbReference type="InterPro" id="IPR016039">
    <property type="entry name" value="Thiolase-like"/>
</dbReference>
<feature type="domain" description="Ketosynthase family 3 (KS3)" evidence="5">
    <location>
        <begin position="1"/>
        <end position="376"/>
    </location>
</feature>
<dbReference type="InterPro" id="IPR014030">
    <property type="entry name" value="Ketoacyl_synth_N"/>
</dbReference>
<dbReference type="SUPFAM" id="SSF53901">
    <property type="entry name" value="Thiolase-like"/>
    <property type="match status" value="2"/>
</dbReference>
<dbReference type="GO" id="GO:0006633">
    <property type="term" value="P:fatty acid biosynthetic process"/>
    <property type="evidence" value="ECO:0007669"/>
    <property type="project" value="InterPro"/>
</dbReference>
<dbReference type="PROSITE" id="PS52004">
    <property type="entry name" value="KS3_2"/>
    <property type="match status" value="1"/>
</dbReference>
<gene>
    <name evidence="6" type="ORF">H0H10_30235</name>
</gene>
<dbReference type="PANTHER" id="PTHR11712">
    <property type="entry name" value="POLYKETIDE SYNTHASE-RELATED"/>
    <property type="match status" value="1"/>
</dbReference>
<evidence type="ECO:0000313" key="7">
    <source>
        <dbReference type="Proteomes" id="UP000621210"/>
    </source>
</evidence>
<dbReference type="SMART" id="SM00825">
    <property type="entry name" value="PKS_KS"/>
    <property type="match status" value="1"/>
</dbReference>
<accession>A0A926LB80</accession>
<name>A0A926LB80_9ACTN</name>
<comment type="caution">
    <text evidence="6">The sequence shown here is derived from an EMBL/GenBank/DDBJ whole genome shotgun (WGS) entry which is preliminary data.</text>
</comment>
<evidence type="ECO:0000256" key="3">
    <source>
        <dbReference type="ARBA" id="ARBA00023315"/>
    </source>
</evidence>